<dbReference type="SUPFAM" id="SSF57716">
    <property type="entry name" value="Glucocorticoid receptor-like (DNA-binding domain)"/>
    <property type="match status" value="1"/>
</dbReference>
<dbReference type="GO" id="GO:0008270">
    <property type="term" value="F:zinc ion binding"/>
    <property type="evidence" value="ECO:0007669"/>
    <property type="project" value="UniProtKB-UniRule"/>
</dbReference>
<dbReference type="InterPro" id="IPR012784">
    <property type="entry name" value="DksA_RNA_pol-bd"/>
</dbReference>
<feature type="domain" description="DnaK suppressor protein DksA N-terminal" evidence="8">
    <location>
        <begin position="7"/>
        <end position="75"/>
    </location>
</feature>
<dbReference type="InterPro" id="IPR048489">
    <property type="entry name" value="DksA_N"/>
</dbReference>
<evidence type="ECO:0000313" key="10">
    <source>
        <dbReference type="Proteomes" id="UP000005496"/>
    </source>
</evidence>
<evidence type="ECO:0000259" key="7">
    <source>
        <dbReference type="Pfam" id="PF01258"/>
    </source>
</evidence>
<evidence type="ECO:0000256" key="1">
    <source>
        <dbReference type="ARBA" id="ARBA00022490"/>
    </source>
</evidence>
<comment type="subunit">
    <text evidence="5">Interacts directly with the RNA polymerase.</text>
</comment>
<evidence type="ECO:0000256" key="4">
    <source>
        <dbReference type="ARBA" id="ARBA00022833"/>
    </source>
</evidence>
<evidence type="ECO:0000256" key="6">
    <source>
        <dbReference type="PROSITE-ProRule" id="PRU00510"/>
    </source>
</evidence>
<dbReference type="GO" id="GO:0010468">
    <property type="term" value="P:regulation of gene expression"/>
    <property type="evidence" value="ECO:0007669"/>
    <property type="project" value="UniProtKB-UniRule"/>
</dbReference>
<evidence type="ECO:0000256" key="3">
    <source>
        <dbReference type="ARBA" id="ARBA00022771"/>
    </source>
</evidence>
<dbReference type="PROSITE" id="PS01102">
    <property type="entry name" value="ZF_DKSA_1"/>
    <property type="match status" value="1"/>
</dbReference>
<proteinExistence type="inferred from homology"/>
<reference evidence="9" key="1">
    <citation type="submission" date="2010-05" db="EMBL/GenBank/DDBJ databases">
        <title>The draft genome of Desulfonatronospira thiodismutans ASO3-1.</title>
        <authorList>
            <consortium name="US DOE Joint Genome Institute (JGI-PGF)"/>
            <person name="Lucas S."/>
            <person name="Copeland A."/>
            <person name="Lapidus A."/>
            <person name="Cheng J.-F."/>
            <person name="Bruce D."/>
            <person name="Goodwin L."/>
            <person name="Pitluck S."/>
            <person name="Chertkov O."/>
            <person name="Brettin T."/>
            <person name="Detter J.C."/>
            <person name="Han C."/>
            <person name="Land M.L."/>
            <person name="Hauser L."/>
            <person name="Kyrpides N."/>
            <person name="Mikhailova N."/>
            <person name="Muyzer G."/>
            <person name="Woyke T."/>
        </authorList>
    </citation>
    <scope>NUCLEOTIDE SEQUENCE [LARGE SCALE GENOMIC DNA]</scope>
    <source>
        <strain evidence="9">ASO3-1</strain>
    </source>
</reference>
<dbReference type="Pfam" id="PF01258">
    <property type="entry name" value="zf-dskA_traR"/>
    <property type="match status" value="1"/>
</dbReference>
<dbReference type="OrthoDB" id="9803742at2"/>
<keyword evidence="10" id="KW-1185">Reference proteome</keyword>
<gene>
    <name evidence="5" type="primary">dksA</name>
    <name evidence="9" type="ORF">Dthio_PD1826</name>
</gene>
<dbReference type="PROSITE" id="PS51128">
    <property type="entry name" value="ZF_DKSA_2"/>
    <property type="match status" value="1"/>
</dbReference>
<feature type="binding site" evidence="5">
    <location>
        <position position="104"/>
    </location>
    <ligand>
        <name>Zn(2+)</name>
        <dbReference type="ChEBI" id="CHEBI:29105"/>
    </ligand>
</feature>
<evidence type="ECO:0000259" key="8">
    <source>
        <dbReference type="Pfam" id="PF21157"/>
    </source>
</evidence>
<feature type="binding site" evidence="5">
    <location>
        <position position="83"/>
    </location>
    <ligand>
        <name>Zn(2+)</name>
        <dbReference type="ChEBI" id="CHEBI:29105"/>
    </ligand>
</feature>
<dbReference type="InterPro" id="IPR037187">
    <property type="entry name" value="DnaK_N"/>
</dbReference>
<feature type="binding site" evidence="5">
    <location>
        <position position="86"/>
    </location>
    <ligand>
        <name>Zn(2+)</name>
        <dbReference type="ChEBI" id="CHEBI:29105"/>
    </ligand>
</feature>
<dbReference type="GO" id="GO:0005737">
    <property type="term" value="C:cytoplasm"/>
    <property type="evidence" value="ECO:0007669"/>
    <property type="project" value="UniProtKB-SubCell"/>
</dbReference>
<protein>
    <recommendedName>
        <fullName evidence="5">RNA polymerase-binding transcription factor DksA</fullName>
    </recommendedName>
</protein>
<name>D6SNZ1_9BACT</name>
<dbReference type="HAMAP" id="MF_00926">
    <property type="entry name" value="DksA"/>
    <property type="match status" value="1"/>
</dbReference>
<dbReference type="SUPFAM" id="SSF109635">
    <property type="entry name" value="DnaK suppressor protein DksA, alpha-hairpin domain"/>
    <property type="match status" value="1"/>
</dbReference>
<dbReference type="EMBL" id="ACJN02000002">
    <property type="protein sequence ID" value="EFI34467.1"/>
    <property type="molecule type" value="Genomic_DNA"/>
</dbReference>
<comment type="caution">
    <text evidence="9">The sequence shown here is derived from an EMBL/GenBank/DDBJ whole genome shotgun (WGS) entry which is preliminary data.</text>
</comment>
<evidence type="ECO:0000256" key="2">
    <source>
        <dbReference type="ARBA" id="ARBA00022723"/>
    </source>
</evidence>
<sequence length="120" mass="13923">MNQADIDSFREILRKMRQDILEQGEDTLEDMTGEREMYADPADRASAESDRAFTLRLRDRDRKLIKKIDEALERIEDGTYGECEDCGEDISKPRLKARPVTTLCIKCKSRQEQQEALHGD</sequence>
<evidence type="ECO:0000313" key="9">
    <source>
        <dbReference type="EMBL" id="EFI34467.1"/>
    </source>
</evidence>
<dbReference type="Gene3D" id="1.20.120.910">
    <property type="entry name" value="DksA, coiled-coil domain"/>
    <property type="match status" value="1"/>
</dbReference>
<comment type="similarity">
    <text evidence="5">Belongs to the DksA family.</text>
</comment>
<comment type="subcellular location">
    <subcellularLocation>
        <location evidence="5">Cytoplasm</location>
    </subcellularLocation>
</comment>
<dbReference type="AlphaFoldDB" id="D6SNZ1"/>
<accession>D6SNZ1</accession>
<keyword evidence="1 5" id="KW-0963">Cytoplasm</keyword>
<dbReference type="NCBIfam" id="TIGR02420">
    <property type="entry name" value="dksA"/>
    <property type="match status" value="1"/>
</dbReference>
<dbReference type="RefSeq" id="WP_008869789.1">
    <property type="nucleotide sequence ID" value="NZ_ACJN02000002.1"/>
</dbReference>
<dbReference type="eggNOG" id="COG1734">
    <property type="taxonomic scope" value="Bacteria"/>
</dbReference>
<keyword evidence="4 5" id="KW-0862">Zinc</keyword>
<dbReference type="PANTHER" id="PTHR33823">
    <property type="entry name" value="RNA POLYMERASE-BINDING TRANSCRIPTION FACTOR DKSA-RELATED"/>
    <property type="match status" value="1"/>
</dbReference>
<keyword evidence="2 5" id="KW-0479">Metal-binding</keyword>
<dbReference type="Proteomes" id="UP000005496">
    <property type="component" value="Unassembled WGS sequence"/>
</dbReference>
<feature type="domain" description="Zinc finger DksA/TraR C4-type" evidence="7">
    <location>
        <begin position="78"/>
        <end position="113"/>
    </location>
</feature>
<feature type="zinc finger region" description="dksA C4-type" evidence="6">
    <location>
        <begin position="83"/>
        <end position="107"/>
    </location>
</feature>
<dbReference type="PANTHER" id="PTHR33823:SF2">
    <property type="entry name" value="RNA POLYMERASE-BINDING TRANSCRIPTION FACTOR DKSA"/>
    <property type="match status" value="1"/>
</dbReference>
<organism evidence="9 10">
    <name type="scientific">Desulfonatronospira thiodismutans ASO3-1</name>
    <dbReference type="NCBI Taxonomy" id="555779"/>
    <lineage>
        <taxon>Bacteria</taxon>
        <taxon>Pseudomonadati</taxon>
        <taxon>Thermodesulfobacteriota</taxon>
        <taxon>Desulfovibrionia</taxon>
        <taxon>Desulfovibrionales</taxon>
        <taxon>Desulfonatronovibrionaceae</taxon>
        <taxon>Desulfonatronospira</taxon>
    </lineage>
</organism>
<evidence type="ECO:0000256" key="5">
    <source>
        <dbReference type="HAMAP-Rule" id="MF_00926"/>
    </source>
</evidence>
<dbReference type="Pfam" id="PF21157">
    <property type="entry name" value="DksA_N"/>
    <property type="match status" value="1"/>
</dbReference>
<dbReference type="InterPro" id="IPR020458">
    <property type="entry name" value="Znf_DskA_TraR_CS"/>
</dbReference>
<comment type="function">
    <text evidence="5">Transcription factor that acts by binding directly to the RNA polymerase (RNAP). Required for negative regulation of rRNA expression and positive regulation of several amino acid biosynthesis promoters.</text>
</comment>
<dbReference type="InterPro" id="IPR000962">
    <property type="entry name" value="Znf_DskA_TraR"/>
</dbReference>
<keyword evidence="3 5" id="KW-0863">Zinc-finger</keyword>
<feature type="binding site" evidence="5">
    <location>
        <position position="107"/>
    </location>
    <ligand>
        <name>Zn(2+)</name>
        <dbReference type="ChEBI" id="CHEBI:29105"/>
    </ligand>
</feature>